<dbReference type="PANTHER" id="PTHR11067:SF9">
    <property type="entry name" value="INOSINE TRIPHOSPHATE PYROPHOSPHATASE"/>
    <property type="match status" value="1"/>
</dbReference>
<protein>
    <recommendedName>
        <fullName evidence="10">dITP/XTP pyrophosphatase</fullName>
        <ecNumber evidence="10">3.6.1.66</ecNumber>
    </recommendedName>
    <alternativeName>
        <fullName evidence="10">Non-canonical purine NTP pyrophosphatase</fullName>
    </alternativeName>
    <alternativeName>
        <fullName evidence="10">Non-standard purine NTP pyrophosphatase</fullName>
    </alternativeName>
    <alternativeName>
        <fullName evidence="10">Nucleoside-triphosphate diphosphatase</fullName>
    </alternativeName>
    <alternativeName>
        <fullName evidence="10">Nucleoside-triphosphate pyrophosphatase</fullName>
        <shortName evidence="10">NTPase</shortName>
    </alternativeName>
</protein>
<dbReference type="GO" id="GO:0000166">
    <property type="term" value="F:nucleotide binding"/>
    <property type="evidence" value="ECO:0007669"/>
    <property type="project" value="UniProtKB-KW"/>
</dbReference>
<dbReference type="InterPro" id="IPR002637">
    <property type="entry name" value="RdgB/HAM1"/>
</dbReference>
<evidence type="ECO:0000256" key="11">
    <source>
        <dbReference type="RuleBase" id="RU003781"/>
    </source>
</evidence>
<evidence type="ECO:0000256" key="1">
    <source>
        <dbReference type="ARBA" id="ARBA00008023"/>
    </source>
</evidence>
<dbReference type="CDD" id="cd00515">
    <property type="entry name" value="HAM1"/>
    <property type="match status" value="1"/>
</dbReference>
<evidence type="ECO:0000256" key="10">
    <source>
        <dbReference type="HAMAP-Rule" id="MF_01405"/>
    </source>
</evidence>
<comment type="subunit">
    <text evidence="2 10">Homodimer.</text>
</comment>
<comment type="similarity">
    <text evidence="1 10 11">Belongs to the HAM1 NTPase family.</text>
</comment>
<keyword evidence="5 10" id="KW-0378">Hydrolase</keyword>
<accession>A0A2U2XC36</accession>
<comment type="catalytic activity">
    <reaction evidence="9 10">
        <text>XTP + H2O = XMP + diphosphate + H(+)</text>
        <dbReference type="Rhea" id="RHEA:28610"/>
        <dbReference type="ChEBI" id="CHEBI:15377"/>
        <dbReference type="ChEBI" id="CHEBI:15378"/>
        <dbReference type="ChEBI" id="CHEBI:33019"/>
        <dbReference type="ChEBI" id="CHEBI:57464"/>
        <dbReference type="ChEBI" id="CHEBI:61314"/>
        <dbReference type="EC" id="3.6.1.66"/>
    </reaction>
</comment>
<keyword evidence="3 10" id="KW-0479">Metal-binding</keyword>
<dbReference type="PANTHER" id="PTHR11067">
    <property type="entry name" value="INOSINE TRIPHOSPHATE PYROPHOSPHATASE/HAM1 PROTEIN"/>
    <property type="match status" value="1"/>
</dbReference>
<dbReference type="GO" id="GO:0036222">
    <property type="term" value="F:XTP diphosphatase activity"/>
    <property type="evidence" value="ECO:0007669"/>
    <property type="project" value="UniProtKB-UniRule"/>
</dbReference>
<evidence type="ECO:0000256" key="3">
    <source>
        <dbReference type="ARBA" id="ARBA00022723"/>
    </source>
</evidence>
<dbReference type="EC" id="3.6.1.66" evidence="10"/>
<evidence type="ECO:0000256" key="9">
    <source>
        <dbReference type="ARBA" id="ARBA00052017"/>
    </source>
</evidence>
<comment type="function">
    <text evidence="10">Pyrophosphatase that catalyzes the hydrolysis of nucleoside triphosphates to their monophosphate derivatives, with a high preference for the non-canonical purine nucleotides XTP (xanthosine triphosphate), dITP (deoxyinosine triphosphate) and ITP. Seems to function as a house-cleaning enzyme that removes non-canonical purine nucleotides from the nucleotide pool, thus preventing their incorporation into DNA/RNA and avoiding chromosomal lesions.</text>
</comment>
<reference evidence="12 13" key="2">
    <citation type="submission" date="2018-05" db="EMBL/GenBank/DDBJ databases">
        <authorList>
            <person name="Lanie J.A."/>
            <person name="Ng W.-L."/>
            <person name="Kazmierczak K.M."/>
            <person name="Andrzejewski T.M."/>
            <person name="Davidsen T.M."/>
            <person name="Wayne K.J."/>
            <person name="Tettelin H."/>
            <person name="Glass J.I."/>
            <person name="Rusch D."/>
            <person name="Podicherti R."/>
            <person name="Tsui H.-C.T."/>
            <person name="Winkler M.E."/>
        </authorList>
    </citation>
    <scope>NUCLEOTIDE SEQUENCE [LARGE SCALE GENOMIC DNA]</scope>
    <source>
        <strain evidence="12 13">C305</strain>
    </source>
</reference>
<keyword evidence="6 10" id="KW-0460">Magnesium</keyword>
<dbReference type="SUPFAM" id="SSF52972">
    <property type="entry name" value="ITPase-like"/>
    <property type="match status" value="1"/>
</dbReference>
<dbReference type="AlphaFoldDB" id="A0A2U2XC36"/>
<evidence type="ECO:0000256" key="5">
    <source>
        <dbReference type="ARBA" id="ARBA00022801"/>
    </source>
</evidence>
<feature type="binding site" evidence="10">
    <location>
        <position position="171"/>
    </location>
    <ligand>
        <name>substrate</name>
    </ligand>
</feature>
<dbReference type="GO" id="GO:0005829">
    <property type="term" value="C:cytosol"/>
    <property type="evidence" value="ECO:0007669"/>
    <property type="project" value="TreeGrafter"/>
</dbReference>
<evidence type="ECO:0000256" key="2">
    <source>
        <dbReference type="ARBA" id="ARBA00011738"/>
    </source>
</evidence>
<feature type="binding site" evidence="10">
    <location>
        <position position="69"/>
    </location>
    <ligand>
        <name>substrate</name>
    </ligand>
</feature>
<dbReference type="GO" id="GO:0009117">
    <property type="term" value="P:nucleotide metabolic process"/>
    <property type="evidence" value="ECO:0007669"/>
    <property type="project" value="UniProtKB-KW"/>
</dbReference>
<dbReference type="GO" id="GO:0036220">
    <property type="term" value="F:ITP diphosphatase activity"/>
    <property type="evidence" value="ECO:0007669"/>
    <property type="project" value="UniProtKB-UniRule"/>
</dbReference>
<dbReference type="Gene3D" id="3.90.950.10">
    <property type="match status" value="1"/>
</dbReference>
<feature type="binding site" evidence="10">
    <location>
        <begin position="176"/>
        <end position="177"/>
    </location>
    <ligand>
        <name>substrate</name>
    </ligand>
</feature>
<comment type="caution">
    <text evidence="10">Lacks conserved residue(s) required for the propagation of feature annotation.</text>
</comment>
<comment type="caution">
    <text evidence="12">The sequence shown here is derived from an EMBL/GenBank/DDBJ whole genome shotgun (WGS) entry which is preliminary data.</text>
</comment>
<comment type="cofactor">
    <cofactor evidence="10">
        <name>Mg(2+)</name>
        <dbReference type="ChEBI" id="CHEBI:18420"/>
    </cofactor>
    <text evidence="10">Binds 1 Mg(2+) ion per subunit.</text>
</comment>
<evidence type="ECO:0000256" key="4">
    <source>
        <dbReference type="ARBA" id="ARBA00022741"/>
    </source>
</evidence>
<evidence type="ECO:0000256" key="7">
    <source>
        <dbReference type="ARBA" id="ARBA00023080"/>
    </source>
</evidence>
<reference evidence="12 13" key="1">
    <citation type="submission" date="2018-05" db="EMBL/GenBank/DDBJ databases">
        <title>Brumimicrobium oceani sp. nov., isolated from coastal sediment.</title>
        <authorList>
            <person name="Kou Y."/>
        </authorList>
    </citation>
    <scope>NUCLEOTIDE SEQUENCE [LARGE SCALE GENOMIC DNA]</scope>
    <source>
        <strain evidence="12 13">C305</strain>
    </source>
</reference>
<evidence type="ECO:0000256" key="6">
    <source>
        <dbReference type="ARBA" id="ARBA00022842"/>
    </source>
</evidence>
<sequence length="191" mass="21430">MELIFATQNKNKALEIQGLLPSNTVVKTLQDINCDDDIPEDQPDLAGNALQKARYVYEKFNVNCFADDTGLEIDALDNEPGVFSARYAGPEKDSEKNMDLVLKKLADNTNRKAQFRTAIALILDGKEYLFEGKVIGEIRKQRSGAKGFGYDPIFEPENYGKTFAEMSLEEKNERSHRSRAIAALGEFLSKK</sequence>
<feature type="binding site" evidence="10">
    <location>
        <begin position="7"/>
        <end position="12"/>
    </location>
    <ligand>
        <name>substrate</name>
    </ligand>
</feature>
<dbReference type="InterPro" id="IPR020922">
    <property type="entry name" value="dITP/XTP_pyrophosphatase"/>
</dbReference>
<feature type="binding site" evidence="10">
    <location>
        <begin position="148"/>
        <end position="151"/>
    </location>
    <ligand>
        <name>substrate</name>
    </ligand>
</feature>
<dbReference type="Proteomes" id="UP000245370">
    <property type="component" value="Unassembled WGS sequence"/>
</dbReference>
<name>A0A2U2XC36_9FLAO</name>
<dbReference type="GO" id="GO:0017111">
    <property type="term" value="F:ribonucleoside triphosphate phosphatase activity"/>
    <property type="evidence" value="ECO:0007669"/>
    <property type="project" value="InterPro"/>
</dbReference>
<keyword evidence="7 10" id="KW-0546">Nucleotide metabolism</keyword>
<evidence type="ECO:0000313" key="13">
    <source>
        <dbReference type="Proteomes" id="UP000245370"/>
    </source>
</evidence>
<dbReference type="Pfam" id="PF01725">
    <property type="entry name" value="Ham1p_like"/>
    <property type="match status" value="1"/>
</dbReference>
<dbReference type="InterPro" id="IPR029001">
    <property type="entry name" value="ITPase-like_fam"/>
</dbReference>
<dbReference type="FunFam" id="3.90.950.10:FF:000001">
    <property type="entry name" value="dITP/XTP pyrophosphatase"/>
    <property type="match status" value="1"/>
</dbReference>
<dbReference type="HAMAP" id="MF_01405">
    <property type="entry name" value="Non_canon_purine_NTPase"/>
    <property type="match status" value="1"/>
</dbReference>
<feature type="active site" description="Proton acceptor" evidence="10">
    <location>
        <position position="68"/>
    </location>
</feature>
<dbReference type="OrthoDB" id="9807456at2"/>
<organism evidence="12 13">
    <name type="scientific">Brumimicrobium oceani</name>
    <dbReference type="NCBI Taxonomy" id="2100725"/>
    <lineage>
        <taxon>Bacteria</taxon>
        <taxon>Pseudomonadati</taxon>
        <taxon>Bacteroidota</taxon>
        <taxon>Flavobacteriia</taxon>
        <taxon>Flavobacteriales</taxon>
        <taxon>Crocinitomicaceae</taxon>
        <taxon>Brumimicrobium</taxon>
    </lineage>
</organism>
<evidence type="ECO:0000256" key="8">
    <source>
        <dbReference type="ARBA" id="ARBA00051875"/>
    </source>
</evidence>
<gene>
    <name evidence="12" type="primary">rdgB</name>
    <name evidence="12" type="ORF">DIT68_10165</name>
</gene>
<feature type="binding site" evidence="10">
    <location>
        <position position="68"/>
    </location>
    <ligand>
        <name>Mg(2+)</name>
        <dbReference type="ChEBI" id="CHEBI:18420"/>
    </ligand>
</feature>
<comment type="catalytic activity">
    <reaction evidence="8 10">
        <text>dITP + H2O = dIMP + diphosphate + H(+)</text>
        <dbReference type="Rhea" id="RHEA:28342"/>
        <dbReference type="ChEBI" id="CHEBI:15377"/>
        <dbReference type="ChEBI" id="CHEBI:15378"/>
        <dbReference type="ChEBI" id="CHEBI:33019"/>
        <dbReference type="ChEBI" id="CHEBI:61194"/>
        <dbReference type="ChEBI" id="CHEBI:61382"/>
        <dbReference type="EC" id="3.6.1.66"/>
    </reaction>
</comment>
<dbReference type="GO" id="GO:0035870">
    <property type="term" value="F:dITP diphosphatase activity"/>
    <property type="evidence" value="ECO:0007669"/>
    <property type="project" value="UniProtKB-UniRule"/>
</dbReference>
<dbReference type="GO" id="GO:0009146">
    <property type="term" value="P:purine nucleoside triphosphate catabolic process"/>
    <property type="evidence" value="ECO:0007669"/>
    <property type="project" value="UniProtKB-UniRule"/>
</dbReference>
<proteinExistence type="inferred from homology"/>
<comment type="catalytic activity">
    <reaction evidence="10">
        <text>ITP + H2O = IMP + diphosphate + H(+)</text>
        <dbReference type="Rhea" id="RHEA:29399"/>
        <dbReference type="ChEBI" id="CHEBI:15377"/>
        <dbReference type="ChEBI" id="CHEBI:15378"/>
        <dbReference type="ChEBI" id="CHEBI:33019"/>
        <dbReference type="ChEBI" id="CHEBI:58053"/>
        <dbReference type="ChEBI" id="CHEBI:61402"/>
        <dbReference type="EC" id="3.6.1.66"/>
    </reaction>
</comment>
<dbReference type="GO" id="GO:0046872">
    <property type="term" value="F:metal ion binding"/>
    <property type="evidence" value="ECO:0007669"/>
    <property type="project" value="UniProtKB-KW"/>
</dbReference>
<evidence type="ECO:0000313" key="12">
    <source>
        <dbReference type="EMBL" id="PWH85364.1"/>
    </source>
</evidence>
<keyword evidence="13" id="KW-1185">Reference proteome</keyword>
<keyword evidence="4 10" id="KW-0547">Nucleotide-binding</keyword>
<dbReference type="NCBIfam" id="TIGR00042">
    <property type="entry name" value="RdgB/HAM1 family non-canonical purine NTP pyrophosphatase"/>
    <property type="match status" value="1"/>
</dbReference>
<dbReference type="EMBL" id="QFRJ01000007">
    <property type="protein sequence ID" value="PWH85364.1"/>
    <property type="molecule type" value="Genomic_DNA"/>
</dbReference>